<evidence type="ECO:0008006" key="5">
    <source>
        <dbReference type="Google" id="ProtNLM"/>
    </source>
</evidence>
<evidence type="ECO:0000256" key="1">
    <source>
        <dbReference type="ARBA" id="ARBA00004123"/>
    </source>
</evidence>
<dbReference type="EMBL" id="JARKNE010000006">
    <property type="protein sequence ID" value="KAK5824660.1"/>
    <property type="molecule type" value="Genomic_DNA"/>
</dbReference>
<keyword evidence="2" id="KW-0539">Nucleus</keyword>
<proteinExistence type="predicted"/>
<reference evidence="3 4" key="1">
    <citation type="submission" date="2023-03" db="EMBL/GenBank/DDBJ databases">
        <title>WGS of Gossypium arboreum.</title>
        <authorList>
            <person name="Yu D."/>
        </authorList>
    </citation>
    <scope>NUCLEOTIDE SEQUENCE [LARGE SCALE GENOMIC DNA]</scope>
    <source>
        <tissue evidence="3">Leaf</tissue>
    </source>
</reference>
<keyword evidence="4" id="KW-1185">Reference proteome</keyword>
<dbReference type="Proteomes" id="UP001358586">
    <property type="component" value="Chromosome 6"/>
</dbReference>
<evidence type="ECO:0000313" key="4">
    <source>
        <dbReference type="Proteomes" id="UP001358586"/>
    </source>
</evidence>
<dbReference type="PANTHER" id="PTHR33172">
    <property type="entry name" value="OS08G0516900 PROTEIN"/>
    <property type="match status" value="1"/>
</dbReference>
<gene>
    <name evidence="3" type="ORF">PVK06_019441</name>
</gene>
<name>A0ABR0PJR2_GOSAR</name>
<dbReference type="InterPro" id="IPR051992">
    <property type="entry name" value="OxStress_Response_Reg"/>
</dbReference>
<protein>
    <recommendedName>
        <fullName evidence="5">Oxidative stress 3</fullName>
    </recommendedName>
</protein>
<dbReference type="PANTHER" id="PTHR33172:SF99">
    <property type="entry name" value="COLD INDUCED PROTEIN-LIKE"/>
    <property type="match status" value="1"/>
</dbReference>
<evidence type="ECO:0000256" key="2">
    <source>
        <dbReference type="ARBA" id="ARBA00023242"/>
    </source>
</evidence>
<accession>A0ABR0PJR2</accession>
<comment type="subcellular location">
    <subcellularLocation>
        <location evidence="1">Nucleus</location>
    </subcellularLocation>
</comment>
<sequence length="268" mass="28856">MNLKKMDCNEAWCGNLMMMGRGNHNDETCDLISSESSLGENSDNSIYSISSSSDMVEDASSATSSSSSSSSNGPLYELSDLMAQLPIRRGLSKYYEGKSQSFTSLASVRSIEDLPEKVLGPLNIRSKMKSCKSYGWGLGGHKNKSYSPKATISKKGCSSRGCFMSSLGYVIAKTLSCELHCSALLSEQHFTFWFLLPSPSFSPFPLVIAGAALPFPGSPIPPTLLLSPPPFFSFFRFGCSLSLPAGCLTIPGLRGFCVRSNRLCVLGP</sequence>
<comment type="caution">
    <text evidence="3">The sequence shown here is derived from an EMBL/GenBank/DDBJ whole genome shotgun (WGS) entry which is preliminary data.</text>
</comment>
<organism evidence="3 4">
    <name type="scientific">Gossypium arboreum</name>
    <name type="common">Tree cotton</name>
    <name type="synonym">Gossypium nanking</name>
    <dbReference type="NCBI Taxonomy" id="29729"/>
    <lineage>
        <taxon>Eukaryota</taxon>
        <taxon>Viridiplantae</taxon>
        <taxon>Streptophyta</taxon>
        <taxon>Embryophyta</taxon>
        <taxon>Tracheophyta</taxon>
        <taxon>Spermatophyta</taxon>
        <taxon>Magnoliopsida</taxon>
        <taxon>eudicotyledons</taxon>
        <taxon>Gunneridae</taxon>
        <taxon>Pentapetalae</taxon>
        <taxon>rosids</taxon>
        <taxon>malvids</taxon>
        <taxon>Malvales</taxon>
        <taxon>Malvaceae</taxon>
        <taxon>Malvoideae</taxon>
        <taxon>Gossypium</taxon>
    </lineage>
</organism>
<evidence type="ECO:0000313" key="3">
    <source>
        <dbReference type="EMBL" id="KAK5824660.1"/>
    </source>
</evidence>